<sequence length="284" mass="32124">IGPYAIRQAVIAKAQNKSKGRSDSTMSGSSTETIGTEDNQKCEDPTIGLKTRMRSYIDLAIQRITDTTSNNEAAQGNYPPTPVINSLILALGTEGQSIKSANNSETITYKATGRTFSAFAYTFKNNRHGKEKLRCCQENPQNLINNVKLINKNTVLQTSDSGVVMIKKWKQNTVLENISDWLIAFKAYLDAVFIIYKNCELELNTYCDHINELCIKYKFSTVMSYDKNCRVTLIMNQDSILTERNIEAERENFDMAAIKKVKDEEQQNGWTNTTWHDGKEICLN</sequence>
<feature type="region of interest" description="Disordered" evidence="1">
    <location>
        <begin position="15"/>
        <end position="44"/>
    </location>
</feature>
<evidence type="ECO:0000256" key="1">
    <source>
        <dbReference type="SAM" id="MobiDB-lite"/>
    </source>
</evidence>
<proteinExistence type="predicted"/>
<gene>
    <name evidence="2" type="ORF">CPELLU_LOCUS12253</name>
</gene>
<comment type="caution">
    <text evidence="2">The sequence shown here is derived from an EMBL/GenBank/DDBJ whole genome shotgun (WGS) entry which is preliminary data.</text>
</comment>
<dbReference type="EMBL" id="CAJVQA010011647">
    <property type="protein sequence ID" value="CAG8709503.1"/>
    <property type="molecule type" value="Genomic_DNA"/>
</dbReference>
<keyword evidence="3" id="KW-1185">Reference proteome</keyword>
<evidence type="ECO:0000313" key="3">
    <source>
        <dbReference type="Proteomes" id="UP000789759"/>
    </source>
</evidence>
<feature type="non-terminal residue" evidence="2">
    <location>
        <position position="284"/>
    </location>
</feature>
<dbReference type="OrthoDB" id="2480256at2759"/>
<organism evidence="2 3">
    <name type="scientific">Cetraspora pellucida</name>
    <dbReference type="NCBI Taxonomy" id="1433469"/>
    <lineage>
        <taxon>Eukaryota</taxon>
        <taxon>Fungi</taxon>
        <taxon>Fungi incertae sedis</taxon>
        <taxon>Mucoromycota</taxon>
        <taxon>Glomeromycotina</taxon>
        <taxon>Glomeromycetes</taxon>
        <taxon>Diversisporales</taxon>
        <taxon>Gigasporaceae</taxon>
        <taxon>Cetraspora</taxon>
    </lineage>
</organism>
<dbReference type="AlphaFoldDB" id="A0A9N9HWI5"/>
<reference evidence="2" key="1">
    <citation type="submission" date="2021-06" db="EMBL/GenBank/DDBJ databases">
        <authorList>
            <person name="Kallberg Y."/>
            <person name="Tangrot J."/>
            <person name="Rosling A."/>
        </authorList>
    </citation>
    <scope>NUCLEOTIDE SEQUENCE</scope>
    <source>
        <strain evidence="2">FL966</strain>
    </source>
</reference>
<feature type="compositionally biased region" description="Polar residues" evidence="1">
    <location>
        <begin position="23"/>
        <end position="37"/>
    </location>
</feature>
<accession>A0A9N9HWI5</accession>
<protein>
    <submittedName>
        <fullName evidence="2">13382_t:CDS:1</fullName>
    </submittedName>
</protein>
<name>A0A9N9HWI5_9GLOM</name>
<evidence type="ECO:0000313" key="2">
    <source>
        <dbReference type="EMBL" id="CAG8709503.1"/>
    </source>
</evidence>
<dbReference type="Proteomes" id="UP000789759">
    <property type="component" value="Unassembled WGS sequence"/>
</dbReference>